<keyword evidence="3 6" id="KW-0812">Transmembrane</keyword>
<dbReference type="PANTHER" id="PTHR30572:SF18">
    <property type="entry name" value="ABC-TYPE MACROLIDE FAMILY EXPORT SYSTEM PERMEASE COMPONENT 2"/>
    <property type="match status" value="1"/>
</dbReference>
<proteinExistence type="predicted"/>
<evidence type="ECO:0000313" key="9">
    <source>
        <dbReference type="EMBL" id="SNT29332.1"/>
    </source>
</evidence>
<evidence type="ECO:0000256" key="3">
    <source>
        <dbReference type="ARBA" id="ARBA00022692"/>
    </source>
</evidence>
<evidence type="ECO:0000259" key="8">
    <source>
        <dbReference type="Pfam" id="PF12704"/>
    </source>
</evidence>
<dbReference type="EMBL" id="FZPD01000005">
    <property type="protein sequence ID" value="SNT29332.1"/>
    <property type="molecule type" value="Genomic_DNA"/>
</dbReference>
<dbReference type="GO" id="GO:0005886">
    <property type="term" value="C:plasma membrane"/>
    <property type="evidence" value="ECO:0007669"/>
    <property type="project" value="UniProtKB-SubCell"/>
</dbReference>
<dbReference type="InterPro" id="IPR025857">
    <property type="entry name" value="MacB_PCD"/>
</dbReference>
<evidence type="ECO:0000256" key="4">
    <source>
        <dbReference type="ARBA" id="ARBA00022989"/>
    </source>
</evidence>
<feature type="transmembrane region" description="Helical" evidence="6">
    <location>
        <begin position="439"/>
        <end position="460"/>
    </location>
</feature>
<dbReference type="Proteomes" id="UP000198393">
    <property type="component" value="Unassembled WGS sequence"/>
</dbReference>
<feature type="transmembrane region" description="Helical" evidence="6">
    <location>
        <begin position="341"/>
        <end position="369"/>
    </location>
</feature>
<dbReference type="AlphaFoldDB" id="A0A239LHD7"/>
<dbReference type="Pfam" id="PF12704">
    <property type="entry name" value="MacB_PCD"/>
    <property type="match status" value="2"/>
</dbReference>
<keyword evidence="5 6" id="KW-0472">Membrane</keyword>
<feature type="domain" description="MacB-like periplasmic core" evidence="8">
    <location>
        <begin position="20"/>
        <end position="214"/>
    </location>
</feature>
<feature type="transmembrane region" description="Helical" evidence="6">
    <location>
        <begin position="768"/>
        <end position="790"/>
    </location>
</feature>
<evidence type="ECO:0000256" key="2">
    <source>
        <dbReference type="ARBA" id="ARBA00022475"/>
    </source>
</evidence>
<keyword evidence="10" id="KW-1185">Reference proteome</keyword>
<sequence length="809" mass="90778">MLKNYLKTALRNLSRNKVYSILNVLGLALGIGCALVIYKVIVFENSFDKHQENFEKIYRIVHQSIRAGEVEKGMGTPHPVGPSVKQDFPEVEHVARTHYDWGNQINVKDGTDIKKFLLEEGVVYTENSFFNIFTVEFLAGDPETVLTEPNTAVISASESRKLFGKSEGEEAEVMGETFNVGNLQDFKIVGVIADPPEATNFKFTILLEYTSQKAMNPYFNEGNSWNSTSSNTNTYFLAGTGFHRDAFDNKMLDFVEKNYEKGASERRRFVSQPLSEIHFDDEYGNYVYSTSPALIKALAVIAIFLVLTACINFINLATAQAASRSKEIGIRKAIGGYSRQLVIQFFTEITLITLVALFCSLAIAEFLFVQLEDVIRTRLTLDLFVGFETIGFLVVLLVLVSFLSGFYPSILLSGMNTVKALKSKISAKEHSGGLNLRKALVVAQFTISQFLIIGTVIISAQMRYFMEKDLGFEKEAIIKSYLPERDEVKNARFKSLMLENPAIENITFSLSSPTGNSNSHSNFNYPPLNVEDDFNASFKTCDEEYMKLYGLELLAGRNIRKNDSSNYVVVNQKIADLMGFKDNYAGALGERLTSGWRGYNLKVIGVMKDFHTQDLSEGFQYVLLLRDPDVYYEVAFKTREGANVKTAITQFEDSWEKVYPEFVMDWQFYDEELAENYEQEQSVATLMTTFSAVSIIIGCLGLYGLIAFISANRTKEVGIRKVLGASILSIIGKFTKEVFVLVIVAFLIAAPAAYYILNQWLNDYQFRIDIGIGFFAVAFIVTLLIAALTVSHRTISTALINPATTLKDE</sequence>
<keyword evidence="4 6" id="KW-1133">Transmembrane helix</keyword>
<dbReference type="InterPro" id="IPR050250">
    <property type="entry name" value="Macrolide_Exporter_MacB"/>
</dbReference>
<feature type="transmembrane region" description="Helical" evidence="6">
    <location>
        <begin position="690"/>
        <end position="711"/>
    </location>
</feature>
<feature type="domain" description="ABC3 transporter permease C-terminal" evidence="7">
    <location>
        <begin position="300"/>
        <end position="416"/>
    </location>
</feature>
<evidence type="ECO:0000256" key="1">
    <source>
        <dbReference type="ARBA" id="ARBA00004651"/>
    </source>
</evidence>
<feature type="domain" description="MacB-like periplasmic core" evidence="8">
    <location>
        <begin position="450"/>
        <end position="652"/>
    </location>
</feature>
<name>A0A239LHD7_EKHLU</name>
<dbReference type="GO" id="GO:0022857">
    <property type="term" value="F:transmembrane transporter activity"/>
    <property type="evidence" value="ECO:0007669"/>
    <property type="project" value="TreeGrafter"/>
</dbReference>
<accession>A0A239LHD7</accession>
<evidence type="ECO:0000256" key="6">
    <source>
        <dbReference type="SAM" id="Phobius"/>
    </source>
</evidence>
<feature type="transmembrane region" description="Helical" evidence="6">
    <location>
        <begin position="297"/>
        <end position="320"/>
    </location>
</feature>
<dbReference type="PROSITE" id="PS51257">
    <property type="entry name" value="PROKAR_LIPOPROTEIN"/>
    <property type="match status" value="1"/>
</dbReference>
<dbReference type="Pfam" id="PF02687">
    <property type="entry name" value="FtsX"/>
    <property type="match status" value="2"/>
</dbReference>
<keyword evidence="2" id="KW-1003">Cell membrane</keyword>
<protein>
    <submittedName>
        <fullName evidence="9">ABC-type antimicrobial peptide transport system, permease component</fullName>
    </submittedName>
</protein>
<feature type="transmembrane region" description="Helical" evidence="6">
    <location>
        <begin position="21"/>
        <end position="41"/>
    </location>
</feature>
<evidence type="ECO:0000256" key="5">
    <source>
        <dbReference type="ARBA" id="ARBA00023136"/>
    </source>
</evidence>
<feature type="domain" description="ABC3 transporter permease C-terminal" evidence="7">
    <location>
        <begin position="689"/>
        <end position="789"/>
    </location>
</feature>
<dbReference type="RefSeq" id="WP_089357909.1">
    <property type="nucleotide sequence ID" value="NZ_FZPD01000005.1"/>
</dbReference>
<evidence type="ECO:0000259" key="7">
    <source>
        <dbReference type="Pfam" id="PF02687"/>
    </source>
</evidence>
<dbReference type="PANTHER" id="PTHR30572">
    <property type="entry name" value="MEMBRANE COMPONENT OF TRANSPORTER-RELATED"/>
    <property type="match status" value="1"/>
</dbReference>
<dbReference type="InterPro" id="IPR003838">
    <property type="entry name" value="ABC3_permease_C"/>
</dbReference>
<dbReference type="OrthoDB" id="5933722at2"/>
<feature type="transmembrane region" description="Helical" evidence="6">
    <location>
        <begin position="389"/>
        <end position="418"/>
    </location>
</feature>
<evidence type="ECO:0000313" key="10">
    <source>
        <dbReference type="Proteomes" id="UP000198393"/>
    </source>
</evidence>
<comment type="subcellular location">
    <subcellularLocation>
        <location evidence="1">Cell membrane</location>
        <topology evidence="1">Multi-pass membrane protein</topology>
    </subcellularLocation>
</comment>
<organism evidence="9 10">
    <name type="scientific">Ekhidna lutea</name>
    <dbReference type="NCBI Taxonomy" id="447679"/>
    <lineage>
        <taxon>Bacteria</taxon>
        <taxon>Pseudomonadati</taxon>
        <taxon>Bacteroidota</taxon>
        <taxon>Cytophagia</taxon>
        <taxon>Cytophagales</taxon>
        <taxon>Reichenbachiellaceae</taxon>
        <taxon>Ekhidna</taxon>
    </lineage>
</organism>
<feature type="transmembrane region" description="Helical" evidence="6">
    <location>
        <begin position="738"/>
        <end position="756"/>
    </location>
</feature>
<reference evidence="9 10" key="1">
    <citation type="submission" date="2017-06" db="EMBL/GenBank/DDBJ databases">
        <authorList>
            <person name="Kim H.J."/>
            <person name="Triplett B.A."/>
        </authorList>
    </citation>
    <scope>NUCLEOTIDE SEQUENCE [LARGE SCALE GENOMIC DNA]</scope>
    <source>
        <strain evidence="9 10">DSM 19307</strain>
    </source>
</reference>
<gene>
    <name evidence="9" type="ORF">SAMN05421640_3241</name>
</gene>